<evidence type="ECO:0000313" key="2">
    <source>
        <dbReference type="Proteomes" id="UP001159363"/>
    </source>
</evidence>
<comment type="caution">
    <text evidence="1">The sequence shown here is derived from an EMBL/GenBank/DDBJ whole genome shotgun (WGS) entry which is preliminary data.</text>
</comment>
<dbReference type="PANTHER" id="PTHR22954:SF3">
    <property type="entry name" value="PROTEIN CBG08539"/>
    <property type="match status" value="1"/>
</dbReference>
<dbReference type="InterPro" id="IPR005312">
    <property type="entry name" value="DUF1759"/>
</dbReference>
<accession>A0ABQ9IAW0</accession>
<dbReference type="Proteomes" id="UP001159363">
    <property type="component" value="Chromosome 2"/>
</dbReference>
<name>A0ABQ9IAW0_9NEOP</name>
<proteinExistence type="predicted"/>
<keyword evidence="2" id="KW-1185">Reference proteome</keyword>
<gene>
    <name evidence="1" type="ORF">PR048_006405</name>
</gene>
<organism evidence="1 2">
    <name type="scientific">Dryococelus australis</name>
    <dbReference type="NCBI Taxonomy" id="614101"/>
    <lineage>
        <taxon>Eukaryota</taxon>
        <taxon>Metazoa</taxon>
        <taxon>Ecdysozoa</taxon>
        <taxon>Arthropoda</taxon>
        <taxon>Hexapoda</taxon>
        <taxon>Insecta</taxon>
        <taxon>Pterygota</taxon>
        <taxon>Neoptera</taxon>
        <taxon>Polyneoptera</taxon>
        <taxon>Phasmatodea</taxon>
        <taxon>Verophasmatodea</taxon>
        <taxon>Anareolatae</taxon>
        <taxon>Phasmatidae</taxon>
        <taxon>Eurycanthinae</taxon>
        <taxon>Dryococelus</taxon>
    </lineage>
</organism>
<protein>
    <submittedName>
        <fullName evidence="1">Uncharacterized protein</fullName>
    </submittedName>
</protein>
<evidence type="ECO:0000313" key="1">
    <source>
        <dbReference type="EMBL" id="KAJ8893804.1"/>
    </source>
</evidence>
<sequence length="209" mass="23713">MPILISESPNTSHDSAQCKHGSLLVNKKEEKLPTITPPTFGGEVTQFLHFYDTVSCLIVNNDSLDNIKKFHYLLNSFTSDDHKVIENLPVGGDNFQIAWNVICSSTSKTFAKLATCKQVDNRRIHLFVNQVTSNLNAIRAIDIKIPLHELLMSQMMLEKLDATTRKEWELYSSPQKFSTCDELLTFLEIRSKAIELMQPTQAIKLEISD</sequence>
<dbReference type="PANTHER" id="PTHR22954">
    <property type="entry name" value="RETROVIRAL PROTEASE-RELATED"/>
    <property type="match status" value="1"/>
</dbReference>
<reference evidence="1 2" key="1">
    <citation type="submission" date="2023-02" db="EMBL/GenBank/DDBJ databases">
        <title>LHISI_Scaffold_Assembly.</title>
        <authorList>
            <person name="Stuart O.P."/>
            <person name="Cleave R."/>
            <person name="Magrath M.J.L."/>
            <person name="Mikheyev A.S."/>
        </authorList>
    </citation>
    <scope>NUCLEOTIDE SEQUENCE [LARGE SCALE GENOMIC DNA]</scope>
    <source>
        <strain evidence="1">Daus_M_001</strain>
        <tissue evidence="1">Leg muscle</tissue>
    </source>
</reference>
<dbReference type="EMBL" id="JARBHB010000002">
    <property type="protein sequence ID" value="KAJ8893804.1"/>
    <property type="molecule type" value="Genomic_DNA"/>
</dbReference>
<dbReference type="Pfam" id="PF03564">
    <property type="entry name" value="DUF1759"/>
    <property type="match status" value="1"/>
</dbReference>